<sequence length="95" mass="10988">MSADGRKKIVKIQMGVTRTKAMGDPINNIVQYILNETSFLEEVRVFLRLCFGSARWDLRYLAEYKEETAFRITDNAAHPLIWISISKNSTLLCYL</sequence>
<protein>
    <submittedName>
        <fullName evidence="1">Uncharacterized protein</fullName>
    </submittedName>
</protein>
<dbReference type="Proteomes" id="UP000887013">
    <property type="component" value="Unassembled WGS sequence"/>
</dbReference>
<dbReference type="EMBL" id="BMAW01022901">
    <property type="protein sequence ID" value="GFT80312.1"/>
    <property type="molecule type" value="Genomic_DNA"/>
</dbReference>
<evidence type="ECO:0000313" key="1">
    <source>
        <dbReference type="EMBL" id="GFT80312.1"/>
    </source>
</evidence>
<comment type="caution">
    <text evidence="1">The sequence shown here is derived from an EMBL/GenBank/DDBJ whole genome shotgun (WGS) entry which is preliminary data.</text>
</comment>
<evidence type="ECO:0000313" key="4">
    <source>
        <dbReference type="Proteomes" id="UP000887013"/>
    </source>
</evidence>
<dbReference type="EMBL" id="BMAW01035521">
    <property type="protein sequence ID" value="GFU40021.1"/>
    <property type="molecule type" value="Genomic_DNA"/>
</dbReference>
<dbReference type="EMBL" id="BMAW01074475">
    <property type="protein sequence ID" value="GFT92342.1"/>
    <property type="molecule type" value="Genomic_DNA"/>
</dbReference>
<gene>
    <name evidence="1" type="ORF">NPIL_343171</name>
    <name evidence="2" type="ORF">NPIL_634171</name>
    <name evidence="3" type="ORF">NPIL_88221</name>
</gene>
<reference evidence="1" key="1">
    <citation type="submission" date="2020-08" db="EMBL/GenBank/DDBJ databases">
        <title>Multicomponent nature underlies the extraordinary mechanical properties of spider dragline silk.</title>
        <authorList>
            <person name="Kono N."/>
            <person name="Nakamura H."/>
            <person name="Mori M."/>
            <person name="Yoshida Y."/>
            <person name="Ohtoshi R."/>
            <person name="Malay A.D."/>
            <person name="Moran D.A.P."/>
            <person name="Tomita M."/>
            <person name="Numata K."/>
            <person name="Arakawa K."/>
        </authorList>
    </citation>
    <scope>NUCLEOTIDE SEQUENCE</scope>
</reference>
<dbReference type="AlphaFoldDB" id="A0A8X6U1J2"/>
<name>A0A8X6U1J2_NEPPI</name>
<evidence type="ECO:0000313" key="2">
    <source>
        <dbReference type="EMBL" id="GFT92342.1"/>
    </source>
</evidence>
<proteinExistence type="predicted"/>
<keyword evidence="4" id="KW-1185">Reference proteome</keyword>
<accession>A0A8X6U1J2</accession>
<organism evidence="1 4">
    <name type="scientific">Nephila pilipes</name>
    <name type="common">Giant wood spider</name>
    <name type="synonym">Nephila maculata</name>
    <dbReference type="NCBI Taxonomy" id="299642"/>
    <lineage>
        <taxon>Eukaryota</taxon>
        <taxon>Metazoa</taxon>
        <taxon>Ecdysozoa</taxon>
        <taxon>Arthropoda</taxon>
        <taxon>Chelicerata</taxon>
        <taxon>Arachnida</taxon>
        <taxon>Araneae</taxon>
        <taxon>Araneomorphae</taxon>
        <taxon>Entelegynae</taxon>
        <taxon>Araneoidea</taxon>
        <taxon>Nephilidae</taxon>
        <taxon>Nephila</taxon>
    </lineage>
</organism>
<evidence type="ECO:0000313" key="3">
    <source>
        <dbReference type="EMBL" id="GFU40021.1"/>
    </source>
</evidence>